<dbReference type="InterPro" id="IPR052738">
    <property type="entry name" value="ABC-Tungstate_binding"/>
</dbReference>
<dbReference type="SUPFAM" id="SSF53850">
    <property type="entry name" value="Periplasmic binding protein-like II"/>
    <property type="match status" value="1"/>
</dbReference>
<keyword evidence="2" id="KW-0732">Signal</keyword>
<evidence type="ECO:0000256" key="2">
    <source>
        <dbReference type="SAM" id="SignalP"/>
    </source>
</evidence>
<feature type="signal peptide" evidence="2">
    <location>
        <begin position="1"/>
        <end position="31"/>
    </location>
</feature>
<dbReference type="Gene3D" id="3.40.190.10">
    <property type="entry name" value="Periplasmic binding protein-like II"/>
    <property type="match status" value="2"/>
</dbReference>
<feature type="compositionally biased region" description="Basic and acidic residues" evidence="1">
    <location>
        <begin position="281"/>
        <end position="290"/>
    </location>
</feature>
<evidence type="ECO:0000256" key="1">
    <source>
        <dbReference type="SAM" id="MobiDB-lite"/>
    </source>
</evidence>
<protein>
    <submittedName>
        <fullName evidence="4">Tungsten ABC transporter substrate-binding protein</fullName>
    </submittedName>
</protein>
<dbReference type="PANTHER" id="PTHR37945:SF1">
    <property type="entry name" value="EXTRACELLULAR TUNGSTATE BINDING PROTEIN"/>
    <property type="match status" value="1"/>
</dbReference>
<organism evidence="4 5">
    <name type="scientific">Actinophytocola xanthii</name>
    <dbReference type="NCBI Taxonomy" id="1912961"/>
    <lineage>
        <taxon>Bacteria</taxon>
        <taxon>Bacillati</taxon>
        <taxon>Actinomycetota</taxon>
        <taxon>Actinomycetes</taxon>
        <taxon>Pseudonocardiales</taxon>
        <taxon>Pseudonocardiaceae</taxon>
    </lineage>
</organism>
<feature type="region of interest" description="Disordered" evidence="1">
    <location>
        <begin position="270"/>
        <end position="290"/>
    </location>
</feature>
<dbReference type="Pfam" id="PF12849">
    <property type="entry name" value="PBP_like_2"/>
    <property type="match status" value="1"/>
</dbReference>
<dbReference type="Proteomes" id="UP000185596">
    <property type="component" value="Unassembled WGS sequence"/>
</dbReference>
<dbReference type="PANTHER" id="PTHR37945">
    <property type="entry name" value="EXTRACELLULAR TUNGSTATE BINDING PROTEIN"/>
    <property type="match status" value="1"/>
</dbReference>
<sequence>MAQRRGRPVSRLLAFLAVLVSVVSCGGTDQAAGPSAERSLILATTTSTQDSGLLDELLPAFTEDTGWKVKPLAVGSGQAIELGRRGEADVLLVHSPEAELDFVAEGTAGERRLVMHNDFVIVGPPEDPAGVRDLPSARAMRAIATAKAGFVSRGDESGTHAREERLWEQNQIDPKGQWYRSTGQGMGATLQVASETAAYTLTDRATYLAQRANLRLEVLSEGDKALLNIYHVIELTERAGDRVQPDGAKAFADWIVGPRAQRMIGDFGTEEGGQPLFVPDAGKDEANLGN</sequence>
<evidence type="ECO:0000259" key="3">
    <source>
        <dbReference type="Pfam" id="PF12849"/>
    </source>
</evidence>
<keyword evidence="5" id="KW-1185">Reference proteome</keyword>
<dbReference type="PROSITE" id="PS51257">
    <property type="entry name" value="PROKAR_LIPOPROTEIN"/>
    <property type="match status" value="1"/>
</dbReference>
<dbReference type="EMBL" id="MSIE01000002">
    <property type="protein sequence ID" value="OLF19131.1"/>
    <property type="molecule type" value="Genomic_DNA"/>
</dbReference>
<evidence type="ECO:0000313" key="5">
    <source>
        <dbReference type="Proteomes" id="UP000185596"/>
    </source>
</evidence>
<feature type="domain" description="PBP" evidence="3">
    <location>
        <begin position="35"/>
        <end position="258"/>
    </location>
</feature>
<evidence type="ECO:0000313" key="4">
    <source>
        <dbReference type="EMBL" id="OLF19131.1"/>
    </source>
</evidence>
<dbReference type="STRING" id="1912961.BU204_01800"/>
<proteinExistence type="predicted"/>
<reference evidence="4 5" key="1">
    <citation type="submission" date="2016-12" db="EMBL/GenBank/DDBJ databases">
        <title>The draft genome sequence of Actinophytocola sp. 11-183.</title>
        <authorList>
            <person name="Wang W."/>
            <person name="Yuan L."/>
        </authorList>
    </citation>
    <scope>NUCLEOTIDE SEQUENCE [LARGE SCALE GENOMIC DNA]</scope>
    <source>
        <strain evidence="4 5">11-183</strain>
    </source>
</reference>
<dbReference type="InterPro" id="IPR024370">
    <property type="entry name" value="PBP_domain"/>
</dbReference>
<accession>A0A1Q8CXQ5</accession>
<comment type="caution">
    <text evidence="4">The sequence shown here is derived from an EMBL/GenBank/DDBJ whole genome shotgun (WGS) entry which is preliminary data.</text>
</comment>
<feature type="chain" id="PRO_5012209337" evidence="2">
    <location>
        <begin position="32"/>
        <end position="290"/>
    </location>
</feature>
<gene>
    <name evidence="4" type="ORF">BU204_01800</name>
</gene>
<dbReference type="AlphaFoldDB" id="A0A1Q8CXQ5"/>
<name>A0A1Q8CXQ5_9PSEU</name>